<accession>A0A9P5ZIM5</accession>
<comment type="caution">
    <text evidence="2">The sequence shown here is derived from an EMBL/GenBank/DDBJ whole genome shotgun (WGS) entry which is preliminary data.</text>
</comment>
<keyword evidence="3" id="KW-1185">Reference proteome</keyword>
<evidence type="ECO:0000313" key="2">
    <source>
        <dbReference type="EMBL" id="KAF9487305.1"/>
    </source>
</evidence>
<organism evidence="2 3">
    <name type="scientific">Pleurotus eryngii</name>
    <name type="common">Boletus of the steppes</name>
    <dbReference type="NCBI Taxonomy" id="5323"/>
    <lineage>
        <taxon>Eukaryota</taxon>
        <taxon>Fungi</taxon>
        <taxon>Dikarya</taxon>
        <taxon>Basidiomycota</taxon>
        <taxon>Agaricomycotina</taxon>
        <taxon>Agaricomycetes</taxon>
        <taxon>Agaricomycetidae</taxon>
        <taxon>Agaricales</taxon>
        <taxon>Pleurotineae</taxon>
        <taxon>Pleurotaceae</taxon>
        <taxon>Pleurotus</taxon>
    </lineage>
</organism>
<feature type="non-terminal residue" evidence="2">
    <location>
        <position position="184"/>
    </location>
</feature>
<sequence length="184" mass="21201">DLQRRLIDGYTLPPKPTEPFEFHKLTATEAQSFQLYVAWFLSNGTVNTYTRHARVMQVVTKTRMLTLKMARKYAQEYTCMHPKYVNICPNNCIAYAGPYASLTVCPGNLKARDKKTGDSAPRFVSGPCNHPRFQPSSPKARKQQPYRQMLVVPIMDAIRARFANATTSRQRRHRDKLMQKVLHL</sequence>
<protein>
    <submittedName>
        <fullName evidence="2">Uncharacterized protein</fullName>
    </submittedName>
</protein>
<reference evidence="2" key="1">
    <citation type="submission" date="2020-11" db="EMBL/GenBank/DDBJ databases">
        <authorList>
            <consortium name="DOE Joint Genome Institute"/>
            <person name="Ahrendt S."/>
            <person name="Riley R."/>
            <person name="Andreopoulos W."/>
            <person name="Labutti K."/>
            <person name="Pangilinan J."/>
            <person name="Ruiz-Duenas F.J."/>
            <person name="Barrasa J.M."/>
            <person name="Sanchez-Garcia M."/>
            <person name="Camarero S."/>
            <person name="Miyauchi S."/>
            <person name="Serrano A."/>
            <person name="Linde D."/>
            <person name="Babiker R."/>
            <person name="Drula E."/>
            <person name="Ayuso-Fernandez I."/>
            <person name="Pacheco R."/>
            <person name="Padilla G."/>
            <person name="Ferreira P."/>
            <person name="Barriuso J."/>
            <person name="Kellner H."/>
            <person name="Castanera R."/>
            <person name="Alfaro M."/>
            <person name="Ramirez L."/>
            <person name="Pisabarro A.G."/>
            <person name="Kuo A."/>
            <person name="Tritt A."/>
            <person name="Lipzen A."/>
            <person name="He G."/>
            <person name="Yan M."/>
            <person name="Ng V."/>
            <person name="Cullen D."/>
            <person name="Martin F."/>
            <person name="Rosso M.-N."/>
            <person name="Henrissat B."/>
            <person name="Hibbett D."/>
            <person name="Martinez A.T."/>
            <person name="Grigoriev I.V."/>
        </authorList>
    </citation>
    <scope>NUCLEOTIDE SEQUENCE</scope>
    <source>
        <strain evidence="2">ATCC 90797</strain>
    </source>
</reference>
<dbReference type="OrthoDB" id="2742740at2759"/>
<feature type="region of interest" description="Disordered" evidence="1">
    <location>
        <begin position="116"/>
        <end position="144"/>
    </location>
</feature>
<gene>
    <name evidence="2" type="ORF">BDN71DRAFT_1345376</name>
</gene>
<evidence type="ECO:0000256" key="1">
    <source>
        <dbReference type="SAM" id="MobiDB-lite"/>
    </source>
</evidence>
<dbReference type="EMBL" id="MU154792">
    <property type="protein sequence ID" value="KAF9487305.1"/>
    <property type="molecule type" value="Genomic_DNA"/>
</dbReference>
<proteinExistence type="predicted"/>
<feature type="non-terminal residue" evidence="2">
    <location>
        <position position="1"/>
    </location>
</feature>
<evidence type="ECO:0000313" key="3">
    <source>
        <dbReference type="Proteomes" id="UP000807025"/>
    </source>
</evidence>
<name>A0A9P5ZIM5_PLEER</name>
<dbReference type="Proteomes" id="UP000807025">
    <property type="component" value="Unassembled WGS sequence"/>
</dbReference>
<dbReference type="AlphaFoldDB" id="A0A9P5ZIM5"/>